<evidence type="ECO:0000313" key="2">
    <source>
        <dbReference type="Proteomes" id="UP000230725"/>
    </source>
</evidence>
<name>A0A291LIE6_9CAUD</name>
<organism evidence="1 2">
    <name type="scientific">Streptomyces phage Diane</name>
    <dbReference type="NCBI Taxonomy" id="2041207"/>
    <lineage>
        <taxon>Viruses</taxon>
        <taxon>Duplodnaviria</taxon>
        <taxon>Heunggongvirae</taxon>
        <taxon>Uroviricota</taxon>
        <taxon>Caudoviricetes</taxon>
        <taxon>Arquatrovirinae</taxon>
        <taxon>Omarvirus</taxon>
        <taxon>Omarvirus diane</taxon>
    </lineage>
</organism>
<keyword evidence="2" id="KW-1185">Reference proteome</keyword>
<proteinExistence type="predicted"/>
<dbReference type="EMBL" id="MF766046">
    <property type="protein sequence ID" value="ATI18853.1"/>
    <property type="molecule type" value="Genomic_DNA"/>
</dbReference>
<evidence type="ECO:0000313" key="1">
    <source>
        <dbReference type="EMBL" id="ATI18853.1"/>
    </source>
</evidence>
<accession>A0A291LIE6</accession>
<gene>
    <name evidence="1" type="ORF">SEA_DIANE_69</name>
</gene>
<reference evidence="1 2" key="1">
    <citation type="submission" date="2017-08" db="EMBL/GenBank/DDBJ databases">
        <authorList>
            <person name="Jones O.D."/>
            <person name="Rapp I.M."/>
            <person name="Layton S."/>
            <person name="Bhuiyan S."/>
            <person name="Kim T."/>
            <person name="Hughes L.E."/>
            <person name="Garlena R.A."/>
            <person name="Russell D.A."/>
            <person name="Pope W.H."/>
            <person name="Jacobs-Sera D."/>
            <person name="Hendrix R.W."/>
            <person name="Hatfull G.F."/>
        </authorList>
    </citation>
    <scope>NUCLEOTIDE SEQUENCE [LARGE SCALE GENOMIC DNA]</scope>
</reference>
<dbReference type="Proteomes" id="UP000230725">
    <property type="component" value="Segment"/>
</dbReference>
<protein>
    <submittedName>
        <fullName evidence="1">OCR-like antirestriction protein</fullName>
    </submittedName>
</protein>
<sequence length="139" mass="15531">MNILEEIENYGPYKLSELADCASPDSSTSEGSDFLATVRDDVIDKIQNQIDWDGKLSSLSDLIALERDRIQDEASDSAPDVRTHTMWREYVDLCAYQEDLTEFGTPTDDTMEGRARLALTSIAHRLVSALLDEIEGADK</sequence>